<evidence type="ECO:0000313" key="1">
    <source>
        <dbReference type="EnsemblPlants" id="OBART08G22480.1"/>
    </source>
</evidence>
<proteinExistence type="predicted"/>
<dbReference type="Gramene" id="OBART08G22480.1">
    <property type="protein sequence ID" value="OBART08G22480.1"/>
    <property type="gene ID" value="OBART08G22480"/>
</dbReference>
<organism evidence="1">
    <name type="scientific">Oryza barthii</name>
    <dbReference type="NCBI Taxonomy" id="65489"/>
    <lineage>
        <taxon>Eukaryota</taxon>
        <taxon>Viridiplantae</taxon>
        <taxon>Streptophyta</taxon>
        <taxon>Embryophyta</taxon>
        <taxon>Tracheophyta</taxon>
        <taxon>Spermatophyta</taxon>
        <taxon>Magnoliopsida</taxon>
        <taxon>Liliopsida</taxon>
        <taxon>Poales</taxon>
        <taxon>Poaceae</taxon>
        <taxon>BOP clade</taxon>
        <taxon>Oryzoideae</taxon>
        <taxon>Oryzeae</taxon>
        <taxon>Oryzinae</taxon>
        <taxon>Oryza</taxon>
    </lineage>
</organism>
<dbReference type="Proteomes" id="UP000026960">
    <property type="component" value="Chromosome 8"/>
</dbReference>
<protein>
    <submittedName>
        <fullName evidence="1">Uncharacterized protein</fullName>
    </submittedName>
</protein>
<dbReference type="AlphaFoldDB" id="A0A0D3H2U4"/>
<accession>A0A0D3H2U4</accession>
<evidence type="ECO:0000313" key="2">
    <source>
        <dbReference type="Proteomes" id="UP000026960"/>
    </source>
</evidence>
<reference evidence="1" key="1">
    <citation type="journal article" date="2009" name="Rice">
        <title>De Novo Next Generation Sequencing of Plant Genomes.</title>
        <authorList>
            <person name="Rounsley S."/>
            <person name="Marri P.R."/>
            <person name="Yu Y."/>
            <person name="He R."/>
            <person name="Sisneros N."/>
            <person name="Goicoechea J.L."/>
            <person name="Lee S.J."/>
            <person name="Angelova A."/>
            <person name="Kudrna D."/>
            <person name="Luo M."/>
            <person name="Affourtit J."/>
            <person name="Desany B."/>
            <person name="Knight J."/>
            <person name="Niazi F."/>
            <person name="Egholm M."/>
            <person name="Wing R.A."/>
        </authorList>
    </citation>
    <scope>NUCLEOTIDE SEQUENCE [LARGE SCALE GENOMIC DNA]</scope>
    <source>
        <strain evidence="1">cv. IRGC 105608</strain>
    </source>
</reference>
<dbReference type="EnsemblPlants" id="OBART08G22480.1">
    <property type="protein sequence ID" value="OBART08G22480.1"/>
    <property type="gene ID" value="OBART08G22480"/>
</dbReference>
<name>A0A0D3H2U4_9ORYZ</name>
<dbReference type="HOGENOM" id="CLU_163655_0_0_1"/>
<keyword evidence="2" id="KW-1185">Reference proteome</keyword>
<reference evidence="1" key="2">
    <citation type="submission" date="2015-03" db="UniProtKB">
        <authorList>
            <consortium name="EnsemblPlants"/>
        </authorList>
    </citation>
    <scope>IDENTIFICATION</scope>
</reference>
<sequence length="141" mass="15801">MRQAVGRDRGQEKEIIREAHNNKLATESLMDEQGLLQLQLHASCMVHDATGAILQASSISMIRNKIDQYTNDDDAGNARSYLVCMFVCSVLGLKKRKCAEMMHGYSWELILFHQECCTNGALEPAVQLLVCIVHTHLEAAR</sequence>
<dbReference type="PaxDb" id="65489-OBART08G22480.1"/>